<keyword evidence="9" id="KW-1185">Reference proteome</keyword>
<evidence type="ECO:0000256" key="3">
    <source>
        <dbReference type="ARBA" id="ARBA00022737"/>
    </source>
</evidence>
<dbReference type="Gramene" id="PGSC0003DMT400097581">
    <property type="protein sequence ID" value="PGSC0003DMT400097581"/>
    <property type="gene ID" value="PGSC0003DMG400047152"/>
</dbReference>
<keyword evidence="6" id="KW-0067">ATP-binding</keyword>
<dbReference type="PANTHER" id="PTHR23155:SF1228">
    <property type="entry name" value="NB-ARC DOMAIN CONTAINING PROTEIN, EXPRESSED"/>
    <property type="match status" value="1"/>
</dbReference>
<name>M1E0Y2_SOLTU</name>
<reference evidence="8" key="2">
    <citation type="submission" date="2015-06" db="UniProtKB">
        <authorList>
            <consortium name="EnsemblPlants"/>
        </authorList>
    </citation>
    <scope>IDENTIFICATION</scope>
    <source>
        <strain evidence="8">DM1-3 516 R44</strain>
    </source>
</reference>
<dbReference type="PANTHER" id="PTHR23155">
    <property type="entry name" value="DISEASE RESISTANCE PROTEIN RP"/>
    <property type="match status" value="1"/>
</dbReference>
<feature type="domain" description="Disease resistance protein winged helix" evidence="7">
    <location>
        <begin position="3"/>
        <end position="72"/>
    </location>
</feature>
<reference evidence="9" key="1">
    <citation type="journal article" date="2011" name="Nature">
        <title>Genome sequence and analysis of the tuber crop potato.</title>
        <authorList>
            <consortium name="The Potato Genome Sequencing Consortium"/>
        </authorList>
    </citation>
    <scope>NUCLEOTIDE SEQUENCE [LARGE SCALE GENOMIC DNA]</scope>
    <source>
        <strain evidence="9">cv. DM1-3 516 R44</strain>
    </source>
</reference>
<dbReference type="HOGENOM" id="CLU_147017_0_0_1"/>
<evidence type="ECO:0000256" key="1">
    <source>
        <dbReference type="ARBA" id="ARBA00008894"/>
    </source>
</evidence>
<dbReference type="InterPro" id="IPR036388">
    <property type="entry name" value="WH-like_DNA-bd_sf"/>
</dbReference>
<accession>M1E0Y2</accession>
<dbReference type="GO" id="GO:0005524">
    <property type="term" value="F:ATP binding"/>
    <property type="evidence" value="ECO:0007669"/>
    <property type="project" value="UniProtKB-KW"/>
</dbReference>
<evidence type="ECO:0000313" key="9">
    <source>
        <dbReference type="Proteomes" id="UP000011115"/>
    </source>
</evidence>
<proteinExistence type="inferred from homology"/>
<evidence type="ECO:0000259" key="7">
    <source>
        <dbReference type="Pfam" id="PF23559"/>
    </source>
</evidence>
<dbReference type="Gene3D" id="1.10.10.10">
    <property type="entry name" value="Winged helix-like DNA-binding domain superfamily/Winged helix DNA-binding domain"/>
    <property type="match status" value="1"/>
</dbReference>
<keyword evidence="5" id="KW-0611">Plant defense</keyword>
<protein>
    <submittedName>
        <fullName evidence="8">Tospovirus resistance protein A</fullName>
    </submittedName>
</protein>
<dbReference type="InterPro" id="IPR044974">
    <property type="entry name" value="Disease_R_plants"/>
</dbReference>
<dbReference type="AlphaFoldDB" id="M1E0Y2"/>
<comment type="similarity">
    <text evidence="1">Belongs to the disease resistance NB-LRR family.</text>
</comment>
<evidence type="ECO:0000256" key="5">
    <source>
        <dbReference type="ARBA" id="ARBA00022821"/>
    </source>
</evidence>
<evidence type="ECO:0000256" key="2">
    <source>
        <dbReference type="ARBA" id="ARBA00022614"/>
    </source>
</evidence>
<dbReference type="GO" id="GO:0006952">
    <property type="term" value="P:defense response"/>
    <property type="evidence" value="ECO:0007669"/>
    <property type="project" value="UniProtKB-KW"/>
</dbReference>
<dbReference type="OMA" id="CLSESHT"/>
<dbReference type="PaxDb" id="4113-PGSC0003DMT400097581"/>
<evidence type="ECO:0000313" key="8">
    <source>
        <dbReference type="EnsemblPlants" id="PGSC0003DMT400097581"/>
    </source>
</evidence>
<dbReference type="FunFam" id="1.10.10.10:FF:000322">
    <property type="entry name" value="Probable disease resistance protein At1g63360"/>
    <property type="match status" value="1"/>
</dbReference>
<dbReference type="EnsemblPlants" id="PGSC0003DMT400097581">
    <property type="protein sequence ID" value="PGSC0003DMT400097581"/>
    <property type="gene ID" value="PGSC0003DMG400047152"/>
</dbReference>
<evidence type="ECO:0000256" key="6">
    <source>
        <dbReference type="ARBA" id="ARBA00022840"/>
    </source>
</evidence>
<keyword evidence="2" id="KW-0433">Leucine-rich repeat</keyword>
<evidence type="ECO:0000256" key="4">
    <source>
        <dbReference type="ARBA" id="ARBA00022741"/>
    </source>
</evidence>
<dbReference type="eggNOG" id="KOG4658">
    <property type="taxonomic scope" value="Eukaryota"/>
</dbReference>
<keyword evidence="3" id="KW-0677">Repeat</keyword>
<dbReference type="Pfam" id="PF23559">
    <property type="entry name" value="WHD_DRP"/>
    <property type="match status" value="1"/>
</dbReference>
<keyword evidence="4" id="KW-0547">Nucleotide-binding</keyword>
<dbReference type="Proteomes" id="UP000011115">
    <property type="component" value="Unassembled WGS sequence"/>
</dbReference>
<sequence>MGMFPEDASILVSKLISLWIAEGFVQNRESGRLMEEAAEGYLMDLIHSNVVMVSRRGYNNKVKYCHIHDVVLHFCLEKSRKEKFMLVVKANRYQFPPYDWNESRV</sequence>
<dbReference type="InterPro" id="IPR058922">
    <property type="entry name" value="WHD_DRP"/>
</dbReference>
<dbReference type="InParanoid" id="M1E0Y2"/>
<organism evidence="8 9">
    <name type="scientific">Solanum tuberosum</name>
    <name type="common">Potato</name>
    <dbReference type="NCBI Taxonomy" id="4113"/>
    <lineage>
        <taxon>Eukaryota</taxon>
        <taxon>Viridiplantae</taxon>
        <taxon>Streptophyta</taxon>
        <taxon>Embryophyta</taxon>
        <taxon>Tracheophyta</taxon>
        <taxon>Spermatophyta</taxon>
        <taxon>Magnoliopsida</taxon>
        <taxon>eudicotyledons</taxon>
        <taxon>Gunneridae</taxon>
        <taxon>Pentapetalae</taxon>
        <taxon>asterids</taxon>
        <taxon>lamiids</taxon>
        <taxon>Solanales</taxon>
        <taxon>Solanaceae</taxon>
        <taxon>Solanoideae</taxon>
        <taxon>Solaneae</taxon>
        <taxon>Solanum</taxon>
    </lineage>
</organism>